<dbReference type="InterPro" id="IPR001810">
    <property type="entry name" value="F-box_dom"/>
</dbReference>
<name>A0AAV8C8M3_9POAL</name>
<organism evidence="4 5">
    <name type="scientific">Rhynchospora pubera</name>
    <dbReference type="NCBI Taxonomy" id="906938"/>
    <lineage>
        <taxon>Eukaryota</taxon>
        <taxon>Viridiplantae</taxon>
        <taxon>Streptophyta</taxon>
        <taxon>Embryophyta</taxon>
        <taxon>Tracheophyta</taxon>
        <taxon>Spermatophyta</taxon>
        <taxon>Magnoliopsida</taxon>
        <taxon>Liliopsida</taxon>
        <taxon>Poales</taxon>
        <taxon>Cyperaceae</taxon>
        <taxon>Cyperoideae</taxon>
        <taxon>Rhynchosporeae</taxon>
        <taxon>Rhynchospora</taxon>
    </lineage>
</organism>
<dbReference type="Proteomes" id="UP001140206">
    <property type="component" value="Chromosome 5"/>
</dbReference>
<evidence type="ECO:0000313" key="5">
    <source>
        <dbReference type="Proteomes" id="UP001140206"/>
    </source>
</evidence>
<dbReference type="SUPFAM" id="SSF52047">
    <property type="entry name" value="RNI-like"/>
    <property type="match status" value="1"/>
</dbReference>
<dbReference type="InterPro" id="IPR032675">
    <property type="entry name" value="LRR_dom_sf"/>
</dbReference>
<keyword evidence="5" id="KW-1185">Reference proteome</keyword>
<accession>A0AAV8C8M3</accession>
<evidence type="ECO:0000256" key="1">
    <source>
        <dbReference type="SAM" id="MobiDB-lite"/>
    </source>
</evidence>
<dbReference type="SUPFAM" id="SSF81383">
    <property type="entry name" value="F-box domain"/>
    <property type="match status" value="1"/>
</dbReference>
<dbReference type="Gene3D" id="3.80.10.10">
    <property type="entry name" value="Ribonuclease Inhibitor"/>
    <property type="match status" value="1"/>
</dbReference>
<evidence type="ECO:0000259" key="3">
    <source>
        <dbReference type="Pfam" id="PF24758"/>
    </source>
</evidence>
<dbReference type="InterPro" id="IPR036047">
    <property type="entry name" value="F-box-like_dom_sf"/>
</dbReference>
<dbReference type="CDD" id="cd22160">
    <property type="entry name" value="F-box_AtFBL13-like"/>
    <property type="match status" value="1"/>
</dbReference>
<dbReference type="PANTHER" id="PTHR34223">
    <property type="entry name" value="OS11G0201299 PROTEIN"/>
    <property type="match status" value="1"/>
</dbReference>
<dbReference type="InterPro" id="IPR053781">
    <property type="entry name" value="F-box_AtFBL13-like"/>
</dbReference>
<dbReference type="PANTHER" id="PTHR34223:SF98">
    <property type="entry name" value="OS04G0440901 PROTEIN"/>
    <property type="match status" value="1"/>
</dbReference>
<feature type="domain" description="F-box/LRR-repeat protein 15/At3g58940/PEG3-like LRR" evidence="3">
    <location>
        <begin position="146"/>
        <end position="252"/>
    </location>
</feature>
<dbReference type="Pfam" id="PF00646">
    <property type="entry name" value="F-box"/>
    <property type="match status" value="1"/>
</dbReference>
<evidence type="ECO:0000259" key="2">
    <source>
        <dbReference type="Pfam" id="PF00646"/>
    </source>
</evidence>
<proteinExistence type="predicted"/>
<dbReference type="AlphaFoldDB" id="A0AAV8C8M3"/>
<sequence>MEPPNKHTRSNDEPATSYSFPDLSTLSEPVLLHILSFMNPKEAVQTCILSKRWRNLWTFIPSLNFEHFFFRDTTAAFVHFVANMLYFRGAPKLDTFRLCWHVGSQHQVSDYGDEICEIHVSNASSWIFSALSCKPLVITLDLRGFTNLKLPHALFTCTSLEQLDLKLSNRDNEETIGPKYVNLPNLKKLKVSVLTLKDPVMQRILWGCPLLEELSLSECLLKFSEMKSDCLRHLTMKNCQGYGVVEIFMPSLISLDLKDSWSGVNKLSLKNTPSLVKVFVSYEYFDEEFFSNAEFFFNSLTTVTDLELFDTGVKDLLEKIIPNCPVFDNLKRLTFGKWLINEKLDLLCQLLQRTPNLEKLTIVHKKPARPGKAEMKCATRQIPFKCKQLKVIEIKYSDPSGVHELVDILLRNTSHGEKVRIEFSCF</sequence>
<dbReference type="EMBL" id="JAMFTS010000005">
    <property type="protein sequence ID" value="KAJ4750797.1"/>
    <property type="molecule type" value="Genomic_DNA"/>
</dbReference>
<dbReference type="InterPro" id="IPR055411">
    <property type="entry name" value="LRR_FXL15/At3g58940/PEG3-like"/>
</dbReference>
<comment type="caution">
    <text evidence="4">The sequence shown here is derived from an EMBL/GenBank/DDBJ whole genome shotgun (WGS) entry which is preliminary data.</text>
</comment>
<gene>
    <name evidence="4" type="ORF">LUZ62_085202</name>
</gene>
<feature type="region of interest" description="Disordered" evidence="1">
    <location>
        <begin position="1"/>
        <end position="20"/>
    </location>
</feature>
<dbReference type="Pfam" id="PF24758">
    <property type="entry name" value="LRR_At5g56370"/>
    <property type="match status" value="1"/>
</dbReference>
<feature type="domain" description="F-box" evidence="2">
    <location>
        <begin position="23"/>
        <end position="58"/>
    </location>
</feature>
<evidence type="ECO:0000313" key="4">
    <source>
        <dbReference type="EMBL" id="KAJ4750797.1"/>
    </source>
</evidence>
<protein>
    <submittedName>
        <fullName evidence="4">F-box/RNI-like/FBD-like domains-containing protein</fullName>
    </submittedName>
</protein>
<reference evidence="4" key="1">
    <citation type="submission" date="2022-08" db="EMBL/GenBank/DDBJ databases">
        <authorList>
            <person name="Marques A."/>
        </authorList>
    </citation>
    <scope>NUCLEOTIDE SEQUENCE</scope>
    <source>
        <strain evidence="4">RhyPub2mFocal</strain>
        <tissue evidence="4">Leaves</tissue>
    </source>
</reference>
<dbReference type="InterPro" id="IPR053197">
    <property type="entry name" value="F-box_SCFL_complex_component"/>
</dbReference>